<accession>A0A2P0QG40</accession>
<proteinExistence type="predicted"/>
<dbReference type="EMBL" id="KX009065">
    <property type="protein sequence ID" value="ARO45355.1"/>
    <property type="molecule type" value="Genomic_DNA"/>
</dbReference>
<sequence length="66" mass="6860">MVSSVEIFEGASIIKVDEVSFCGKFADARIESGHPAGPVFIWGPARAVIGDADANRLAAAGVTDLR</sequence>
<reference evidence="1" key="1">
    <citation type="submission" date="2016-03" db="EMBL/GenBank/DDBJ databases">
        <title>The evolution of Pseudomonas syringae pv. actinidiae in New Zealand.</title>
        <authorList>
            <person name="Taiaroa G."/>
            <person name="Poulter R.T.M."/>
            <person name="Lamont I."/>
            <person name="Stockwell P."/>
            <person name="Butler M.I."/>
        </authorList>
    </citation>
    <scope>NUCLEOTIDE SEQUENCE</scope>
    <source>
        <strain evidence="1">RT849</strain>
    </source>
</reference>
<dbReference type="AlphaFoldDB" id="A0A2P0QG40"/>
<protein>
    <submittedName>
        <fullName evidence="1">Uncharacterized protein</fullName>
    </submittedName>
</protein>
<evidence type="ECO:0000313" key="1">
    <source>
        <dbReference type="EMBL" id="ARO45355.1"/>
    </source>
</evidence>
<name>A0A2P0QG40_PSESF</name>
<organism evidence="1">
    <name type="scientific">Pseudomonas syringae pv. actinidiae</name>
    <dbReference type="NCBI Taxonomy" id="103796"/>
    <lineage>
        <taxon>Bacteria</taxon>
        <taxon>Pseudomonadati</taxon>
        <taxon>Pseudomonadota</taxon>
        <taxon>Gammaproteobacteria</taxon>
        <taxon>Pseudomonadales</taxon>
        <taxon>Pseudomonadaceae</taxon>
        <taxon>Pseudomonas</taxon>
        <taxon>Pseudomonas syringae</taxon>
    </lineage>
</organism>